<evidence type="ECO:0000313" key="12">
    <source>
        <dbReference type="EMBL" id="CAJ2513218.1"/>
    </source>
</evidence>
<evidence type="ECO:0000256" key="10">
    <source>
        <dbReference type="SAM" id="Phobius"/>
    </source>
</evidence>
<feature type="compositionally biased region" description="Basic and acidic residues" evidence="9">
    <location>
        <begin position="24"/>
        <end position="47"/>
    </location>
</feature>
<evidence type="ECO:0000256" key="2">
    <source>
        <dbReference type="ARBA" id="ARBA00006012"/>
    </source>
</evidence>
<dbReference type="PANTHER" id="PTHR19241">
    <property type="entry name" value="ATP-BINDING CASSETTE TRANSPORTER"/>
    <property type="match status" value="1"/>
</dbReference>
<evidence type="ECO:0000256" key="7">
    <source>
        <dbReference type="ARBA" id="ARBA00022989"/>
    </source>
</evidence>
<keyword evidence="5" id="KW-0547">Nucleotide-binding</keyword>
<dbReference type="GO" id="GO:0016887">
    <property type="term" value="F:ATP hydrolysis activity"/>
    <property type="evidence" value="ECO:0007669"/>
    <property type="project" value="InterPro"/>
</dbReference>
<dbReference type="PROSITE" id="PS00211">
    <property type="entry name" value="ABC_TRANSPORTER_1"/>
    <property type="match status" value="1"/>
</dbReference>
<feature type="domain" description="ABC transporter" evidence="11">
    <location>
        <begin position="211"/>
        <end position="455"/>
    </location>
</feature>
<reference evidence="12" key="1">
    <citation type="submission" date="2023-10" db="EMBL/GenBank/DDBJ databases">
        <authorList>
            <person name="Hackl T."/>
        </authorList>
    </citation>
    <scope>NUCLEOTIDE SEQUENCE</scope>
</reference>
<dbReference type="Pfam" id="PF14510">
    <property type="entry name" value="ABC_trans_N"/>
    <property type="match status" value="1"/>
</dbReference>
<feature type="compositionally biased region" description="Polar residues" evidence="9">
    <location>
        <begin position="920"/>
        <end position="929"/>
    </location>
</feature>
<dbReference type="FunFam" id="3.40.50.300:FF:000054">
    <property type="entry name" value="ABC multidrug transporter atrF"/>
    <property type="match status" value="1"/>
</dbReference>
<keyword evidence="4 10" id="KW-0812">Transmembrane</keyword>
<evidence type="ECO:0000256" key="9">
    <source>
        <dbReference type="SAM" id="MobiDB-lite"/>
    </source>
</evidence>
<feature type="transmembrane region" description="Helical" evidence="10">
    <location>
        <begin position="1431"/>
        <end position="1450"/>
    </location>
</feature>
<feature type="transmembrane region" description="Helical" evidence="10">
    <location>
        <begin position="859"/>
        <end position="880"/>
    </location>
</feature>
<dbReference type="Pfam" id="PF00005">
    <property type="entry name" value="ABC_tran"/>
    <property type="match status" value="2"/>
</dbReference>
<dbReference type="SUPFAM" id="SSF52540">
    <property type="entry name" value="P-loop containing nucleoside triphosphate hydrolases"/>
    <property type="match status" value="2"/>
</dbReference>
<keyword evidence="7 10" id="KW-1133">Transmembrane helix</keyword>
<evidence type="ECO:0000313" key="13">
    <source>
        <dbReference type="Proteomes" id="UP001295740"/>
    </source>
</evidence>
<keyword evidence="8 10" id="KW-0472">Membrane</keyword>
<dbReference type="Proteomes" id="UP001295740">
    <property type="component" value="Unassembled WGS sequence"/>
</dbReference>
<dbReference type="Pfam" id="PF06422">
    <property type="entry name" value="PDR_CDR"/>
    <property type="match status" value="1"/>
</dbReference>
<dbReference type="EMBL" id="CAUWAG010000020">
    <property type="protein sequence ID" value="CAJ2513218.1"/>
    <property type="molecule type" value="Genomic_DNA"/>
</dbReference>
<dbReference type="CDD" id="cd03233">
    <property type="entry name" value="ABCG_PDR_domain1"/>
    <property type="match status" value="1"/>
</dbReference>
<dbReference type="InterPro" id="IPR010929">
    <property type="entry name" value="PDR_CDR_ABC"/>
</dbReference>
<dbReference type="SMART" id="SM00382">
    <property type="entry name" value="AAA"/>
    <property type="match status" value="2"/>
</dbReference>
<keyword evidence="13" id="KW-1185">Reference proteome</keyword>
<dbReference type="InterPro" id="IPR029481">
    <property type="entry name" value="ABC_trans_N"/>
</dbReference>
<organism evidence="12 13">
    <name type="scientific">Anthostomella pinea</name>
    <dbReference type="NCBI Taxonomy" id="933095"/>
    <lineage>
        <taxon>Eukaryota</taxon>
        <taxon>Fungi</taxon>
        <taxon>Dikarya</taxon>
        <taxon>Ascomycota</taxon>
        <taxon>Pezizomycotina</taxon>
        <taxon>Sordariomycetes</taxon>
        <taxon>Xylariomycetidae</taxon>
        <taxon>Xylariales</taxon>
        <taxon>Xylariaceae</taxon>
        <taxon>Anthostomella</taxon>
    </lineage>
</organism>
<dbReference type="GO" id="GO:0016020">
    <property type="term" value="C:membrane"/>
    <property type="evidence" value="ECO:0007669"/>
    <property type="project" value="UniProtKB-SubCell"/>
</dbReference>
<dbReference type="GO" id="GO:0005524">
    <property type="term" value="F:ATP binding"/>
    <property type="evidence" value="ECO:0007669"/>
    <property type="project" value="UniProtKB-KW"/>
</dbReference>
<dbReference type="GO" id="GO:0140359">
    <property type="term" value="F:ABC-type transporter activity"/>
    <property type="evidence" value="ECO:0007669"/>
    <property type="project" value="InterPro"/>
</dbReference>
<evidence type="ECO:0000256" key="8">
    <source>
        <dbReference type="ARBA" id="ARBA00023136"/>
    </source>
</evidence>
<evidence type="ECO:0000256" key="1">
    <source>
        <dbReference type="ARBA" id="ARBA00004141"/>
    </source>
</evidence>
<feature type="transmembrane region" description="Helical" evidence="10">
    <location>
        <begin position="690"/>
        <end position="709"/>
    </location>
</feature>
<dbReference type="CDD" id="cd03232">
    <property type="entry name" value="ABCG_PDR_domain2"/>
    <property type="match status" value="1"/>
</dbReference>
<feature type="transmembrane region" description="Helical" evidence="10">
    <location>
        <begin position="1555"/>
        <end position="1573"/>
    </location>
</feature>
<evidence type="ECO:0000256" key="5">
    <source>
        <dbReference type="ARBA" id="ARBA00022741"/>
    </source>
</evidence>
<keyword evidence="3" id="KW-0813">Transport</keyword>
<gene>
    <name evidence="12" type="ORF">KHLLAP_LOCUS13686</name>
</gene>
<accession>A0AAI8YQ81</accession>
<feature type="transmembrane region" description="Helical" evidence="10">
    <location>
        <begin position="721"/>
        <end position="739"/>
    </location>
</feature>
<feature type="transmembrane region" description="Helical" evidence="10">
    <location>
        <begin position="751"/>
        <end position="771"/>
    </location>
</feature>
<comment type="subcellular location">
    <subcellularLocation>
        <location evidence="1">Membrane</location>
        <topology evidence="1">Multi-pass membrane protein</topology>
    </subcellularLocation>
</comment>
<proteinExistence type="inferred from homology"/>
<sequence length="1617" mass="180859">MWSTTLDSQSIRRTESGMQANQWHRGDPQGDSGRLHATDGPHERDGDSDSSGAEAVRSRDGTWGERDVGGVDKRAALEELEGLRENLSQLHQSRTRETQASRRRRRKSGVAEEGADISRRGTRHSTGAETDAGDDDLERGQADDAADDFELSNFIRDGHFEKRTDSGSEKRVGLVYKNLTVKGVGNTTSLVRTVPDAIIGTFGPDLYHNISRLIPFLQFGKKPTRKLINDFTGCVRDGEMMLVLGRPGAGCSTFLKAVSNNRESFAAVEGDVSYGGIPAKKQKKMFRGEVNYNPEDDVHFASLNVWQTFTFALMNKTKKAAKGDIPIIANALMKMFGISHTKYTLVGDEYTRGVSGGERKRVSIAETLASKSMVMAWDNSTRGLDASTALDYAKSLRIMTDISNRTTLVTLYQAGEGIYELMDKVLVIDQGREIFSGPAKDAKQYFINLGFECPERRMYILELPIAPSGLCQEPLLPRHAFRLFVSHRKGVITDSNLLPETTADFLTAVTDPTERRFRKGFESKAPKSPEELEKAFRDSPNYQKLLADVTDYEQHLHQTDFQDAKNFEGAVQEGKSKHVSKKSSYTVSFPRQVLACTKREFWLLLGDKTTLWTKLFIIISNGLIVGSIYYDQPFSTAGAFSRGGALFFSILFLGWLQLTELMKAVSGRAVVARHKDYAFYRPSAVSIARILLDFPVILVQVCIFGLIMYFMTNLDVVVSKFWIYMLFIYINTMMLTALYRMFASLSPEIDTAVRFSGIALNLLIIYTGYVIPKTQLLSDYIWFGWIYYINPIAYSFEAVLTNEFTGRTMQCDPSQLVPQGPNVQPGYQGCALAGAGLNAASVPGTEYLTTTFNYTRAHLWRNFGVVIAFTVLYILVTIFATEKFSFSNEGGGALIFKKSRKAKQQAKKAAASTDVEKNEASGSSGSSETKMGDSPATSKEQDEAMNQLTRSESIFTWRDVSFTVPYLGGEKRLLNKVNGYAKPGIMVALMGASGAGKTTLLNTLAQRQRTGVITGEMFVDGRPLGPEFQRNTGFCLQGDLHDGTQTIREAIEFSALLRQEADIPRAEKIAYCDKIIDLLELNELQDAIITSLGVELRKRLTIGVELAAKPALLLFLDEPTSGLDSQSAYSIVTFLKKLSRAGQAIVCTIHQPSSVLIQQFDMVLALNPGGNTFYFGPIGENGKDVVKYFADRGAVCPLQKNVAEFILETAARPHRMPNGTKVDWNEEWLNSEQAQAVIEEIDGLKRTRSAASHPGSKKGDHKEYAASTWLQTVELTKRMFRQYWRDPSYLYGKFFVAVIIGIFNGFTFWQLGYSTQDMQNRMFTCFLIVTIPPTIVNAVVPKFFSNMALWQAREYPSRIYGWVAFCTANIAAEIPAAIISAVLYWALWYWPTGLPTESSVSGYSFLMVMLFYLFVSSWGQWICAFAPSYTVISNVLPFFFVMFSLFNGVVQPYSGLPVFWRYWMYYVNPSTYWIGGMLAATLDGAPVECEISETARFDAPPGQTCRDYAGVFANESGGYLLNPEARNDCQYCPYRSGNFYLKTLNLSADEKWRDFGIFLAFCVSNWFLVYFFIYTVRVRGWSFGFGKLFGTMGKAADAMKKPFKKSGKKEELRDQDH</sequence>
<comment type="caution">
    <text evidence="12">The sequence shown here is derived from an EMBL/GenBank/DDBJ whole genome shotgun (WGS) entry which is preliminary data.</text>
</comment>
<dbReference type="InterPro" id="IPR013525">
    <property type="entry name" value="ABC2_TM"/>
</dbReference>
<evidence type="ECO:0000256" key="4">
    <source>
        <dbReference type="ARBA" id="ARBA00022692"/>
    </source>
</evidence>
<feature type="transmembrane region" description="Helical" evidence="10">
    <location>
        <begin position="1288"/>
        <end position="1309"/>
    </location>
</feature>
<evidence type="ECO:0000256" key="6">
    <source>
        <dbReference type="ARBA" id="ARBA00022840"/>
    </source>
</evidence>
<comment type="similarity">
    <text evidence="2">Belongs to the ABC transporter superfamily. ABCG family. PDR (TC 3.A.1.205) subfamily.</text>
</comment>
<feature type="transmembrane region" description="Helical" evidence="10">
    <location>
        <begin position="1321"/>
        <end position="1340"/>
    </location>
</feature>
<feature type="region of interest" description="Disordered" evidence="9">
    <location>
        <begin position="907"/>
        <end position="945"/>
    </location>
</feature>
<feature type="domain" description="ABC transporter" evidence="11">
    <location>
        <begin position="955"/>
        <end position="1193"/>
    </location>
</feature>
<dbReference type="Pfam" id="PF01061">
    <property type="entry name" value="ABC2_membrane"/>
    <property type="match status" value="2"/>
</dbReference>
<feature type="region of interest" description="Disordered" evidence="9">
    <location>
        <begin position="86"/>
        <end position="140"/>
    </location>
</feature>
<dbReference type="InterPro" id="IPR017871">
    <property type="entry name" value="ABC_transporter-like_CS"/>
</dbReference>
<feature type="compositionally biased region" description="Basic and acidic residues" evidence="9">
    <location>
        <begin position="56"/>
        <end position="71"/>
    </location>
</feature>
<dbReference type="InterPro" id="IPR003593">
    <property type="entry name" value="AAA+_ATPase"/>
</dbReference>
<protein>
    <submittedName>
        <fullName evidence="12">Uu.00g013370.m01.CDS01</fullName>
    </submittedName>
</protein>
<dbReference type="InterPro" id="IPR027417">
    <property type="entry name" value="P-loop_NTPase"/>
</dbReference>
<feature type="transmembrane region" description="Helical" evidence="10">
    <location>
        <begin position="636"/>
        <end position="658"/>
    </location>
</feature>
<dbReference type="InterPro" id="IPR003439">
    <property type="entry name" value="ABC_transporter-like_ATP-bd"/>
</dbReference>
<keyword evidence="6" id="KW-0067">ATP-binding</keyword>
<name>A0AAI8YQ81_9PEZI</name>
<feature type="region of interest" description="Disordered" evidence="9">
    <location>
        <begin position="1"/>
        <end position="71"/>
    </location>
</feature>
<feature type="transmembrane region" description="Helical" evidence="10">
    <location>
        <begin position="1360"/>
        <end position="1388"/>
    </location>
</feature>
<evidence type="ECO:0000256" key="3">
    <source>
        <dbReference type="ARBA" id="ARBA00022448"/>
    </source>
</evidence>
<dbReference type="Gene3D" id="3.40.50.300">
    <property type="entry name" value="P-loop containing nucleotide triphosphate hydrolases"/>
    <property type="match status" value="2"/>
</dbReference>
<dbReference type="InterPro" id="IPR034003">
    <property type="entry name" value="ABCG_PDR_2"/>
</dbReference>
<evidence type="ECO:0000259" key="11">
    <source>
        <dbReference type="PROSITE" id="PS50893"/>
    </source>
</evidence>
<dbReference type="InterPro" id="IPR034001">
    <property type="entry name" value="ABCG_PDR_1"/>
</dbReference>
<feature type="transmembrane region" description="Helical" evidence="10">
    <location>
        <begin position="1400"/>
        <end position="1419"/>
    </location>
</feature>
<dbReference type="PROSITE" id="PS50893">
    <property type="entry name" value="ABC_TRANSPORTER_2"/>
    <property type="match status" value="2"/>
</dbReference>